<evidence type="ECO:0000313" key="2">
    <source>
        <dbReference type="Proteomes" id="UP000684084"/>
    </source>
</evidence>
<dbReference type="EMBL" id="CAGKOT010000010">
    <property type="protein sequence ID" value="CAB5356398.1"/>
    <property type="molecule type" value="Genomic_DNA"/>
</dbReference>
<name>A0A915YZG4_9GLOM</name>
<accession>A0A915YZG4</accession>
<dbReference type="AlphaFoldDB" id="A0A915YZG4"/>
<evidence type="ECO:0000313" key="1">
    <source>
        <dbReference type="EMBL" id="CAB5356398.1"/>
    </source>
</evidence>
<gene>
    <name evidence="1" type="ORF">CHRIB12_LOCUS6331</name>
</gene>
<protein>
    <submittedName>
        <fullName evidence="1">Uncharacterized protein</fullName>
    </submittedName>
</protein>
<dbReference type="OrthoDB" id="2413791at2759"/>
<dbReference type="VEuPathDB" id="FungiDB:RhiirFUN_016384"/>
<proteinExistence type="predicted"/>
<comment type="caution">
    <text evidence="1">The sequence shown here is derived from an EMBL/GenBank/DDBJ whole genome shotgun (WGS) entry which is preliminary data.</text>
</comment>
<organism evidence="1 2">
    <name type="scientific">Rhizophagus irregularis</name>
    <dbReference type="NCBI Taxonomy" id="588596"/>
    <lineage>
        <taxon>Eukaryota</taxon>
        <taxon>Fungi</taxon>
        <taxon>Fungi incertae sedis</taxon>
        <taxon>Mucoromycota</taxon>
        <taxon>Glomeromycotina</taxon>
        <taxon>Glomeromycetes</taxon>
        <taxon>Glomerales</taxon>
        <taxon>Glomeraceae</taxon>
        <taxon>Rhizophagus</taxon>
    </lineage>
</organism>
<reference evidence="1" key="1">
    <citation type="submission" date="2020-05" db="EMBL/GenBank/DDBJ databases">
        <authorList>
            <person name="Rincon C."/>
            <person name="Sanders R I."/>
            <person name="Robbins C."/>
            <person name="Chaturvedi A."/>
        </authorList>
    </citation>
    <scope>NUCLEOTIDE SEQUENCE</scope>
    <source>
        <strain evidence="1">CHB12</strain>
    </source>
</reference>
<sequence>MIDIFTEVTWSDKTRNKLVNCLSIDKPSQNACYEEPFWINLKIPKKKKMSQITPRLIYQVNLPKSLEIEEDYYSPIFGINNMFWQIFILRNDNQITELYSRSFVIPPGTHIDNGISISHLVFFF</sequence>
<dbReference type="Proteomes" id="UP000684084">
    <property type="component" value="Unassembled WGS sequence"/>
</dbReference>